<evidence type="ECO:0000256" key="2">
    <source>
        <dbReference type="ARBA" id="ARBA00022801"/>
    </source>
</evidence>
<dbReference type="GO" id="GO:0016787">
    <property type="term" value="F:hydrolase activity"/>
    <property type="evidence" value="ECO:0007669"/>
    <property type="project" value="UniProtKB-KW"/>
</dbReference>
<gene>
    <name evidence="7" type="ORF">M8C21_004299</name>
</gene>
<keyword evidence="5" id="KW-0347">Helicase</keyword>
<name>A0AAD5D9G6_AMBAR</name>
<dbReference type="AlphaFoldDB" id="A0AAD5D9G6"/>
<proteinExistence type="inferred from homology"/>
<protein>
    <recommendedName>
        <fullName evidence="5">ATP-dependent RNA helicase</fullName>
        <ecNumber evidence="5">3.6.4.13</ecNumber>
    </recommendedName>
</protein>
<dbReference type="PROSITE" id="PS51194">
    <property type="entry name" value="HELICASE_CTER"/>
    <property type="match status" value="1"/>
</dbReference>
<dbReference type="GO" id="GO:0003724">
    <property type="term" value="F:RNA helicase activity"/>
    <property type="evidence" value="ECO:0007669"/>
    <property type="project" value="UniProtKB-EC"/>
</dbReference>
<evidence type="ECO:0000256" key="5">
    <source>
        <dbReference type="RuleBase" id="RU365068"/>
    </source>
</evidence>
<evidence type="ECO:0000256" key="3">
    <source>
        <dbReference type="ARBA" id="ARBA00022840"/>
    </source>
</evidence>
<organism evidence="7 8">
    <name type="scientific">Ambrosia artemisiifolia</name>
    <name type="common">Common ragweed</name>
    <dbReference type="NCBI Taxonomy" id="4212"/>
    <lineage>
        <taxon>Eukaryota</taxon>
        <taxon>Viridiplantae</taxon>
        <taxon>Streptophyta</taxon>
        <taxon>Embryophyta</taxon>
        <taxon>Tracheophyta</taxon>
        <taxon>Spermatophyta</taxon>
        <taxon>Magnoliopsida</taxon>
        <taxon>eudicotyledons</taxon>
        <taxon>Gunneridae</taxon>
        <taxon>Pentapetalae</taxon>
        <taxon>asterids</taxon>
        <taxon>campanulids</taxon>
        <taxon>Asterales</taxon>
        <taxon>Asteraceae</taxon>
        <taxon>Asteroideae</taxon>
        <taxon>Heliantheae alliance</taxon>
        <taxon>Heliantheae</taxon>
        <taxon>Ambrosia</taxon>
    </lineage>
</organism>
<feature type="domain" description="Helicase C-terminal" evidence="6">
    <location>
        <begin position="45"/>
        <end position="192"/>
    </location>
</feature>
<dbReference type="PANTHER" id="PTHR24031">
    <property type="entry name" value="RNA HELICASE"/>
    <property type="match status" value="1"/>
</dbReference>
<dbReference type="Pfam" id="PF00271">
    <property type="entry name" value="Helicase_C"/>
    <property type="match status" value="1"/>
</dbReference>
<keyword evidence="1 5" id="KW-0547">Nucleotide-binding</keyword>
<evidence type="ECO:0000259" key="6">
    <source>
        <dbReference type="PROSITE" id="PS51194"/>
    </source>
</evidence>
<dbReference type="Proteomes" id="UP001206925">
    <property type="component" value="Unassembled WGS sequence"/>
</dbReference>
<evidence type="ECO:0000256" key="1">
    <source>
        <dbReference type="ARBA" id="ARBA00022741"/>
    </source>
</evidence>
<reference evidence="7" key="1">
    <citation type="submission" date="2022-06" db="EMBL/GenBank/DDBJ databases">
        <title>Uncovering the hologenomic basis of an extraordinary plant invasion.</title>
        <authorList>
            <person name="Bieker V.C."/>
            <person name="Martin M.D."/>
            <person name="Gilbert T."/>
            <person name="Hodgins K."/>
            <person name="Battlay P."/>
            <person name="Petersen B."/>
            <person name="Wilson J."/>
        </authorList>
    </citation>
    <scope>NUCLEOTIDE SEQUENCE</scope>
    <source>
        <strain evidence="7">AA19_3_7</strain>
        <tissue evidence="7">Leaf</tissue>
    </source>
</reference>
<dbReference type="GO" id="GO:0003723">
    <property type="term" value="F:RNA binding"/>
    <property type="evidence" value="ECO:0007669"/>
    <property type="project" value="UniProtKB-UniRule"/>
</dbReference>
<evidence type="ECO:0000256" key="4">
    <source>
        <dbReference type="ARBA" id="ARBA00022884"/>
    </source>
</evidence>
<dbReference type="SUPFAM" id="SSF52540">
    <property type="entry name" value="P-loop containing nucleoside triphosphate hydrolases"/>
    <property type="match status" value="1"/>
</dbReference>
<dbReference type="InterPro" id="IPR027417">
    <property type="entry name" value="P-loop_NTPase"/>
</dbReference>
<dbReference type="EC" id="3.6.4.13" evidence="5"/>
<comment type="caution">
    <text evidence="7">The sequence shown here is derived from an EMBL/GenBank/DDBJ whole genome shotgun (WGS) entry which is preliminary data.</text>
</comment>
<dbReference type="InterPro" id="IPR001650">
    <property type="entry name" value="Helicase_C-like"/>
</dbReference>
<keyword evidence="2 5" id="KW-0378">Hydrolase</keyword>
<evidence type="ECO:0000313" key="7">
    <source>
        <dbReference type="EMBL" id="KAI7755359.1"/>
    </source>
</evidence>
<evidence type="ECO:0000313" key="8">
    <source>
        <dbReference type="Proteomes" id="UP001206925"/>
    </source>
</evidence>
<comment type="similarity">
    <text evidence="5">Belongs to the DEAD box helicase family.</text>
</comment>
<comment type="catalytic activity">
    <reaction evidence="5">
        <text>ATP + H2O = ADP + phosphate + H(+)</text>
        <dbReference type="Rhea" id="RHEA:13065"/>
        <dbReference type="ChEBI" id="CHEBI:15377"/>
        <dbReference type="ChEBI" id="CHEBI:15378"/>
        <dbReference type="ChEBI" id="CHEBI:30616"/>
        <dbReference type="ChEBI" id="CHEBI:43474"/>
        <dbReference type="ChEBI" id="CHEBI:456216"/>
        <dbReference type="EC" id="3.6.4.13"/>
    </reaction>
</comment>
<dbReference type="EMBL" id="JAMZMK010001220">
    <property type="protein sequence ID" value="KAI7755359.1"/>
    <property type="molecule type" value="Genomic_DNA"/>
</dbReference>
<dbReference type="Gene3D" id="3.40.50.300">
    <property type="entry name" value="P-loop containing nucleotide triphosphate hydrolases"/>
    <property type="match status" value="1"/>
</dbReference>
<comment type="domain">
    <text evidence="5">The Q motif is unique to and characteristic of the DEAD box family of RNA helicases and controls ATP binding and hydrolysis.</text>
</comment>
<comment type="function">
    <text evidence="5">RNA helicase.</text>
</comment>
<sequence length="244" mass="27819">MKEGAEDLWNEADGPIKSPSLQQLVWRVSQLVLQREHAHINTVGLGPETHVKVPNYKVIVFCTTAMMTSLMFSLLREMKMNVREIHSRKPQLYRTRVSEEFKQEKQLILITSDVSSRGMNYPDVSLVIQGVKAKVEKEYCCLRHGKNIFLKKLKISLTTFRPRYENEGFNLAGLPILPALIIIIPSRDASLIGNFDLLAKVDPSVKEAAYHAWLGYYNSIREIGRDKTTLVELADESWFAAKIS</sequence>
<accession>A0AAD5D9G6</accession>
<keyword evidence="3 5" id="KW-0067">ATP-binding</keyword>
<keyword evidence="4 5" id="KW-0694">RNA-binding</keyword>
<dbReference type="GO" id="GO:0005524">
    <property type="term" value="F:ATP binding"/>
    <property type="evidence" value="ECO:0007669"/>
    <property type="project" value="UniProtKB-UniRule"/>
</dbReference>
<keyword evidence="8" id="KW-1185">Reference proteome</keyword>